<dbReference type="InterPro" id="IPR020581">
    <property type="entry name" value="GDC_P"/>
</dbReference>
<gene>
    <name evidence="9" type="ORF">METZ01_LOCUS84553</name>
</gene>
<dbReference type="InterPro" id="IPR015422">
    <property type="entry name" value="PyrdxlP-dep_Trfase_small"/>
</dbReference>
<evidence type="ECO:0000259" key="7">
    <source>
        <dbReference type="Pfam" id="PF02347"/>
    </source>
</evidence>
<dbReference type="FunFam" id="3.90.1150.10:FF:000007">
    <property type="entry name" value="Glycine dehydrogenase (decarboxylating), mitochondrial"/>
    <property type="match status" value="1"/>
</dbReference>
<accession>A0A381UU70</accession>
<evidence type="ECO:0000256" key="6">
    <source>
        <dbReference type="ARBA" id="ARBA00049026"/>
    </source>
</evidence>
<name>A0A381UU70_9ZZZZ</name>
<dbReference type="Pfam" id="PF02347">
    <property type="entry name" value="GDC-P"/>
    <property type="match status" value="2"/>
</dbReference>
<dbReference type="GO" id="GO:0005960">
    <property type="term" value="C:glycine cleavage complex"/>
    <property type="evidence" value="ECO:0007669"/>
    <property type="project" value="TreeGrafter"/>
</dbReference>
<organism evidence="9">
    <name type="scientific">marine metagenome</name>
    <dbReference type="NCBI Taxonomy" id="408172"/>
    <lineage>
        <taxon>unclassified sequences</taxon>
        <taxon>metagenomes</taxon>
        <taxon>ecological metagenomes</taxon>
    </lineage>
</organism>
<dbReference type="FunFam" id="3.40.640.10:FF:000005">
    <property type="entry name" value="Glycine dehydrogenase (decarboxylating), mitochondrial"/>
    <property type="match status" value="1"/>
</dbReference>
<dbReference type="InterPro" id="IPR015421">
    <property type="entry name" value="PyrdxlP-dep_Trfase_major"/>
</dbReference>
<reference evidence="9" key="1">
    <citation type="submission" date="2018-05" db="EMBL/GenBank/DDBJ databases">
        <authorList>
            <person name="Lanie J.A."/>
            <person name="Ng W.-L."/>
            <person name="Kazmierczak K.M."/>
            <person name="Andrzejewski T.M."/>
            <person name="Davidsen T.M."/>
            <person name="Wayne K.J."/>
            <person name="Tettelin H."/>
            <person name="Glass J.I."/>
            <person name="Rusch D."/>
            <person name="Podicherti R."/>
            <person name="Tsui H.-C.T."/>
            <person name="Winkler M.E."/>
        </authorList>
    </citation>
    <scope>NUCLEOTIDE SEQUENCE</scope>
</reference>
<feature type="domain" description="Glycine cleavage system P-protein N-terminal" evidence="7">
    <location>
        <begin position="466"/>
        <end position="719"/>
    </location>
</feature>
<dbReference type="InterPro" id="IPR049316">
    <property type="entry name" value="GDC-P_C"/>
</dbReference>
<dbReference type="EMBL" id="UINC01007152">
    <property type="protein sequence ID" value="SVA31699.1"/>
    <property type="molecule type" value="Genomic_DNA"/>
</dbReference>
<dbReference type="GO" id="GO:0004375">
    <property type="term" value="F:glycine dehydrogenase (decarboxylating) activity"/>
    <property type="evidence" value="ECO:0007669"/>
    <property type="project" value="UniProtKB-EC"/>
</dbReference>
<proteinExistence type="inferred from homology"/>
<dbReference type="InterPro" id="IPR015424">
    <property type="entry name" value="PyrdxlP-dep_Trfase"/>
</dbReference>
<evidence type="ECO:0000256" key="1">
    <source>
        <dbReference type="ARBA" id="ARBA00001933"/>
    </source>
</evidence>
<evidence type="ECO:0000256" key="2">
    <source>
        <dbReference type="ARBA" id="ARBA00010756"/>
    </source>
</evidence>
<evidence type="ECO:0000313" key="9">
    <source>
        <dbReference type="EMBL" id="SVA31699.1"/>
    </source>
</evidence>
<dbReference type="GO" id="GO:0016594">
    <property type="term" value="F:glycine binding"/>
    <property type="evidence" value="ECO:0007669"/>
    <property type="project" value="TreeGrafter"/>
</dbReference>
<keyword evidence="4" id="KW-0663">Pyridoxal phosphate</keyword>
<comment type="similarity">
    <text evidence="2">Belongs to the GcvP family.</text>
</comment>
<dbReference type="Gene3D" id="3.40.640.10">
    <property type="entry name" value="Type I PLP-dependent aspartate aminotransferase-like (Major domain)"/>
    <property type="match status" value="2"/>
</dbReference>
<dbReference type="AlphaFoldDB" id="A0A381UU70"/>
<dbReference type="GO" id="GO:0019464">
    <property type="term" value="P:glycine decarboxylation via glycine cleavage system"/>
    <property type="evidence" value="ECO:0007669"/>
    <property type="project" value="TreeGrafter"/>
</dbReference>
<keyword evidence="5" id="KW-0560">Oxidoreductase</keyword>
<dbReference type="InterPro" id="IPR003437">
    <property type="entry name" value="GcvP"/>
</dbReference>
<comment type="cofactor">
    <cofactor evidence="1">
        <name>pyridoxal 5'-phosphate</name>
        <dbReference type="ChEBI" id="CHEBI:597326"/>
    </cofactor>
</comment>
<dbReference type="CDD" id="cd00613">
    <property type="entry name" value="GDC-P"/>
    <property type="match status" value="2"/>
</dbReference>
<sequence length="918" mass="102680">MSEFHNKHIGPKEESIQEMLNVLGEQSLNSLTEKIVPKNILEIDEESIGNESFSENEILDYMKTIGKKNKLYRSLIGQGYYDTITPNVILRNILENPGWYTQYTPYQAEISQGRLEALLNYQTMISEICDLPIANASLLDEGTAASEAMLMLYRKNKGNAKKFLVDQDCFQQTIDVIIARAEPLGIEVEICKYEKMNFKNTFGCIIQYPNRFGAIDGSKIYKGIVDKAHKANCKVIFATDLMCLQLFEAPGSFGADVAVGNSQRFGVPLGFGGPHAAFIATCDEFKRDIPGRIVGVSKDRHGNQAYRLTLQTREQHIRREKATSNICTAQVLLAIISGMYAVFHGPKNLKRIATTIHNHTKDLSELILKNGHILVNHKKNYFDTITVELKNLETDSLKKEALLNNFNLMYHKNGCIGISLDEKTTKEEVLKLGNLFKTNSNTPNKEKLSSASNRGSAFLTHPIFNSIHSETEMLRYMSKLEKRDLSLNHSMIPLGSCTMKLNATVEMIPISWPEFNTIHPFTPAEQTKGYQLVINELEEMLSKVTGFNAVSFQPNSGAQGEYAGLLSIQEYHKSKKSKRDICLIPESAHGTNPASAIMAGLKVVIVKCDRHGNIDYDDLKSKAEKAGENLSSLMITYPSTHGVFEHNVDEICDIIHKNGGLVYMDGANLNAMVGICKPGHFGADVMHINLHKTFCIPHGGGGPGMGPICVNEKLKPFLPTHRSTNKNHTYAVSSSPYGSASILLISYIYMKLMGSKGLLHASQVAILNANYMAKRLEKDYTILYRGISGLNAHEFIIDCRKFKNSANITNEDIAKRLIDYGYHAPTMSWPISGTLMVEPTESESKEELDRFCDAMIEIKKEIDDIASSKASKENNVLINAPHTVGEICSEWDHPYSREQAVFPKAWIKENKFWPYVSR</sequence>
<evidence type="ECO:0000259" key="8">
    <source>
        <dbReference type="Pfam" id="PF21478"/>
    </source>
</evidence>
<dbReference type="Gene3D" id="3.90.1150.10">
    <property type="entry name" value="Aspartate Aminotransferase, domain 1"/>
    <property type="match status" value="2"/>
</dbReference>
<dbReference type="FunFam" id="3.40.640.10:FF:000007">
    <property type="entry name" value="glycine dehydrogenase (Decarboxylating), mitochondrial"/>
    <property type="match status" value="1"/>
</dbReference>
<dbReference type="PANTHER" id="PTHR11773">
    <property type="entry name" value="GLYCINE DEHYDROGENASE, DECARBOXYLATING"/>
    <property type="match status" value="1"/>
</dbReference>
<comment type="catalytic activity">
    <reaction evidence="6">
        <text>N(6)-[(R)-lipoyl]-L-lysyl-[glycine-cleavage complex H protein] + glycine + H(+) = N(6)-[(R)-S(8)-aminomethyldihydrolipoyl]-L-lysyl-[glycine-cleavage complex H protein] + CO2</text>
        <dbReference type="Rhea" id="RHEA:24304"/>
        <dbReference type="Rhea" id="RHEA-COMP:10494"/>
        <dbReference type="Rhea" id="RHEA-COMP:10495"/>
        <dbReference type="ChEBI" id="CHEBI:15378"/>
        <dbReference type="ChEBI" id="CHEBI:16526"/>
        <dbReference type="ChEBI" id="CHEBI:57305"/>
        <dbReference type="ChEBI" id="CHEBI:83099"/>
        <dbReference type="ChEBI" id="CHEBI:83143"/>
        <dbReference type="EC" id="1.4.4.2"/>
    </reaction>
</comment>
<dbReference type="GO" id="GO:0005829">
    <property type="term" value="C:cytosol"/>
    <property type="evidence" value="ECO:0007669"/>
    <property type="project" value="TreeGrafter"/>
</dbReference>
<dbReference type="EC" id="1.4.4.2" evidence="3"/>
<feature type="domain" description="Glycine cleavage system P-protein N-terminal" evidence="7">
    <location>
        <begin position="7"/>
        <end position="434"/>
    </location>
</feature>
<evidence type="ECO:0000256" key="5">
    <source>
        <dbReference type="ARBA" id="ARBA00023002"/>
    </source>
</evidence>
<dbReference type="NCBIfam" id="NF003346">
    <property type="entry name" value="PRK04366.1"/>
    <property type="match status" value="1"/>
</dbReference>
<feature type="non-terminal residue" evidence="9">
    <location>
        <position position="918"/>
    </location>
</feature>
<evidence type="ECO:0000256" key="4">
    <source>
        <dbReference type="ARBA" id="ARBA00022898"/>
    </source>
</evidence>
<dbReference type="SUPFAM" id="SSF53383">
    <property type="entry name" value="PLP-dependent transferases"/>
    <property type="match status" value="2"/>
</dbReference>
<dbReference type="InterPro" id="IPR049315">
    <property type="entry name" value="GDC-P_N"/>
</dbReference>
<dbReference type="GO" id="GO:0030170">
    <property type="term" value="F:pyridoxal phosphate binding"/>
    <property type="evidence" value="ECO:0007669"/>
    <property type="project" value="TreeGrafter"/>
</dbReference>
<dbReference type="PANTHER" id="PTHR11773:SF1">
    <property type="entry name" value="GLYCINE DEHYDROGENASE (DECARBOXYLATING), MITOCHONDRIAL"/>
    <property type="match status" value="1"/>
</dbReference>
<feature type="domain" description="Glycine dehydrogenase C-terminal" evidence="8">
    <location>
        <begin position="761"/>
        <end position="882"/>
    </location>
</feature>
<evidence type="ECO:0000256" key="3">
    <source>
        <dbReference type="ARBA" id="ARBA00012134"/>
    </source>
</evidence>
<dbReference type="NCBIfam" id="TIGR00461">
    <property type="entry name" value="gcvP"/>
    <property type="match status" value="1"/>
</dbReference>
<dbReference type="Pfam" id="PF21478">
    <property type="entry name" value="GcvP2_C"/>
    <property type="match status" value="1"/>
</dbReference>
<protein>
    <recommendedName>
        <fullName evidence="3">glycine dehydrogenase (aminomethyl-transferring)</fullName>
        <ecNumber evidence="3">1.4.4.2</ecNumber>
    </recommendedName>
</protein>